<dbReference type="SUPFAM" id="SSF50630">
    <property type="entry name" value="Acid proteases"/>
    <property type="match status" value="1"/>
</dbReference>
<dbReference type="InterPro" id="IPR021109">
    <property type="entry name" value="Peptidase_aspartic_dom_sf"/>
</dbReference>
<dbReference type="SMART" id="SM00343">
    <property type="entry name" value="ZnF_C2HC"/>
    <property type="match status" value="2"/>
</dbReference>
<organism evidence="4">
    <name type="scientific">Tanacetum cinerariifolium</name>
    <name type="common">Dalmatian daisy</name>
    <name type="synonym">Chrysanthemum cinerariifolium</name>
    <dbReference type="NCBI Taxonomy" id="118510"/>
    <lineage>
        <taxon>Eukaryota</taxon>
        <taxon>Viridiplantae</taxon>
        <taxon>Streptophyta</taxon>
        <taxon>Embryophyta</taxon>
        <taxon>Tracheophyta</taxon>
        <taxon>Spermatophyta</taxon>
        <taxon>Magnoliopsida</taxon>
        <taxon>eudicotyledons</taxon>
        <taxon>Gunneridae</taxon>
        <taxon>Pentapetalae</taxon>
        <taxon>asterids</taxon>
        <taxon>campanulids</taxon>
        <taxon>Asterales</taxon>
        <taxon>Asteraceae</taxon>
        <taxon>Asteroideae</taxon>
        <taxon>Anthemideae</taxon>
        <taxon>Anthemidinae</taxon>
        <taxon>Tanacetum</taxon>
    </lineage>
</organism>
<dbReference type="InterPro" id="IPR032567">
    <property type="entry name" value="RTL1-rel"/>
</dbReference>
<dbReference type="Gene3D" id="3.10.10.10">
    <property type="entry name" value="HIV Type 1 Reverse Transcriptase, subunit A, domain 1"/>
    <property type="match status" value="1"/>
</dbReference>
<comment type="caution">
    <text evidence="4">The sequence shown here is derived from an EMBL/GenBank/DDBJ whole genome shotgun (WGS) entry which is preliminary data.</text>
</comment>
<dbReference type="CDD" id="cd01647">
    <property type="entry name" value="RT_LTR"/>
    <property type="match status" value="1"/>
</dbReference>
<keyword evidence="1" id="KW-0863">Zinc-finger</keyword>
<proteinExistence type="predicted"/>
<dbReference type="InterPro" id="IPR043502">
    <property type="entry name" value="DNA/RNA_pol_sf"/>
</dbReference>
<dbReference type="Gene3D" id="2.40.70.10">
    <property type="entry name" value="Acid Proteases"/>
    <property type="match status" value="1"/>
</dbReference>
<keyword evidence="4" id="KW-0695">RNA-directed DNA polymerase</keyword>
<name>A0A6L2J398_TANCI</name>
<dbReference type="PROSITE" id="PS00141">
    <property type="entry name" value="ASP_PROTEASE"/>
    <property type="match status" value="1"/>
</dbReference>
<dbReference type="GO" id="GO:0003676">
    <property type="term" value="F:nucleic acid binding"/>
    <property type="evidence" value="ECO:0007669"/>
    <property type="project" value="InterPro"/>
</dbReference>
<dbReference type="GO" id="GO:0003964">
    <property type="term" value="F:RNA-directed DNA polymerase activity"/>
    <property type="evidence" value="ECO:0007669"/>
    <property type="project" value="UniProtKB-KW"/>
</dbReference>
<dbReference type="SUPFAM" id="SSF56672">
    <property type="entry name" value="DNA/RNA polymerases"/>
    <property type="match status" value="1"/>
</dbReference>
<dbReference type="Pfam" id="PF00078">
    <property type="entry name" value="RVT_1"/>
    <property type="match status" value="1"/>
</dbReference>
<keyword evidence="1" id="KW-0479">Metal-binding</keyword>
<feature type="compositionally biased region" description="Acidic residues" evidence="2">
    <location>
        <begin position="97"/>
        <end position="128"/>
    </location>
</feature>
<gene>
    <name evidence="4" type="ORF">Tci_003477</name>
</gene>
<dbReference type="InterPro" id="IPR043128">
    <property type="entry name" value="Rev_trsase/Diguanyl_cyclase"/>
</dbReference>
<accession>A0A6L2J398</accession>
<protein>
    <submittedName>
        <fullName evidence="4">Putative reverse transcriptase domain-containing protein</fullName>
    </submittedName>
</protein>
<dbReference type="InterPro" id="IPR001878">
    <property type="entry name" value="Znf_CCHC"/>
</dbReference>
<dbReference type="GO" id="GO:0006508">
    <property type="term" value="P:proteolysis"/>
    <property type="evidence" value="ECO:0007669"/>
    <property type="project" value="InterPro"/>
</dbReference>
<evidence type="ECO:0000256" key="2">
    <source>
        <dbReference type="SAM" id="MobiDB-lite"/>
    </source>
</evidence>
<evidence type="ECO:0000313" key="4">
    <source>
        <dbReference type="EMBL" id="GEU31499.1"/>
    </source>
</evidence>
<dbReference type="EMBL" id="BKCJ010000257">
    <property type="protein sequence ID" value="GEU31499.1"/>
    <property type="molecule type" value="Genomic_DNA"/>
</dbReference>
<evidence type="ECO:0000259" key="3">
    <source>
        <dbReference type="PROSITE" id="PS50158"/>
    </source>
</evidence>
<dbReference type="PROSITE" id="PS50158">
    <property type="entry name" value="ZF_CCHC"/>
    <property type="match status" value="1"/>
</dbReference>
<dbReference type="Gene3D" id="4.10.60.10">
    <property type="entry name" value="Zinc finger, CCHC-type"/>
    <property type="match status" value="1"/>
</dbReference>
<feature type="region of interest" description="Disordered" evidence="2">
    <location>
        <begin position="36"/>
        <end position="138"/>
    </location>
</feature>
<reference evidence="4" key="1">
    <citation type="journal article" date="2019" name="Sci. Rep.">
        <title>Draft genome of Tanacetum cinerariifolium, the natural source of mosquito coil.</title>
        <authorList>
            <person name="Yamashiro T."/>
            <person name="Shiraishi A."/>
            <person name="Satake H."/>
            <person name="Nakayama K."/>
        </authorList>
    </citation>
    <scope>NUCLEOTIDE SEQUENCE</scope>
</reference>
<dbReference type="GO" id="GO:0008270">
    <property type="term" value="F:zinc ion binding"/>
    <property type="evidence" value="ECO:0007669"/>
    <property type="project" value="UniProtKB-KW"/>
</dbReference>
<feature type="domain" description="CCHC-type" evidence="3">
    <location>
        <begin position="575"/>
        <end position="590"/>
    </location>
</feature>
<keyword evidence="1" id="KW-0862">Zinc</keyword>
<dbReference type="PANTHER" id="PTHR15503:SF45">
    <property type="entry name" value="RNA-DIRECTED DNA POLYMERASE HOMOLOG"/>
    <property type="match status" value="1"/>
</dbReference>
<dbReference type="AlphaFoldDB" id="A0A6L2J398"/>
<keyword evidence="4" id="KW-0808">Transferase</keyword>
<dbReference type="PANTHER" id="PTHR15503">
    <property type="entry name" value="LDOC1 RELATED"/>
    <property type="match status" value="1"/>
</dbReference>
<dbReference type="GO" id="GO:0004190">
    <property type="term" value="F:aspartic-type endopeptidase activity"/>
    <property type="evidence" value="ECO:0007669"/>
    <property type="project" value="InterPro"/>
</dbReference>
<dbReference type="InterPro" id="IPR001969">
    <property type="entry name" value="Aspartic_peptidase_AS"/>
</dbReference>
<dbReference type="Gene3D" id="3.30.70.270">
    <property type="match status" value="1"/>
</dbReference>
<sequence length="976" mass="109531">MKDKVSQEHVCEEEVPLKNNIGKQIGDFVDMPSEAVEQGMDANVTDEIDGAKGEQVPNHVVKKDCMPGPEEPEQAPIEDQSLPADASHTAISPGYDADSDPEEDNDDEFFGDDADDKDEEEDYEEEDDDKSRISVRPQTPMSAATKALIVAVAAALPLSPPTSPHTLLSSLLSQIPSPPLPLPSPPTHIRPTYVEALLADMSLHKKAYFSALASRFKVGESSAAAATRQARHALTSSIGYEFIDTVDASICASESRSMTAVGVVNEKVSLLIRERRYFRLMASSYEREAVIARQAWAHSKSRSQAMDALIRVLQRDVNLLQRRRIRDEDRLTCHIQHEHDRTTTKTTTVPMIDVTVKALIAQGVADALAELKVNRTSRNGKDIHDSGTGSRRTERAARECTYSDFLKCQPLNFKGTEGVCSDVVESLRKTVGHDAAYETPWKTLKKIMTTKYCPRGKIKKLEIELWNLKVKWTDVLSYNQRFQELALMCSRMFLEELDGVEKRFGPWMTVKLKRRENLMTLQGTTRTNSSLSKGIMWQGPILLGLRKRKYTVYEGSKPLYPICNYHHNGQCVPNCTNCKRNGHLARDCRSQCAAANNQRALGAIQRGVTYFKCGAQGYYKRDCQKLKNKNPGNQAGNGNAVAKAYVVGTTGTNLNSNVVTGTFLLNNRYASIIFDTGADRSFVSTALSSLIDIIPTTLDHGYDVELADDKIICINTLIRGCTLNFLIHPLNIDLMPVETGSFDVIIGMNWLSKYHAVIICDEKIVHIPFRNEILIVHGHGSNNRHESRLNIISCTKTQKYLLKGCQVFLEHITTKKAEDKLEEKRLEDVPIIRDFSKVFLEDLSGIPPTRQVEFQIDLVPGVALVARAPYRLALSEMKELLDQLQELSDKGFIRPISSPWGAPVFFVKKKDRSFRMCIDYRELIKLTVKNHYLLPRIDDLFDQLQGSSVYSKIDIRSGYHQLRACEEDIPKTAFKT</sequence>
<dbReference type="CDD" id="cd00303">
    <property type="entry name" value="retropepsin_like"/>
    <property type="match status" value="1"/>
</dbReference>
<keyword evidence="4" id="KW-0548">Nucleotidyltransferase</keyword>
<evidence type="ECO:0000256" key="1">
    <source>
        <dbReference type="PROSITE-ProRule" id="PRU00047"/>
    </source>
</evidence>
<dbReference type="InterPro" id="IPR000477">
    <property type="entry name" value="RT_dom"/>
</dbReference>
<dbReference type="Pfam" id="PF08284">
    <property type="entry name" value="RVP_2"/>
    <property type="match status" value="1"/>
</dbReference>